<proteinExistence type="predicted"/>
<dbReference type="Proteomes" id="UP000004994">
    <property type="component" value="Chromosome 6"/>
</dbReference>
<dbReference type="EnsemblPlants" id="Solyc06g042956.1.1">
    <property type="protein sequence ID" value="Solyc06g042956.1.1"/>
    <property type="gene ID" value="Solyc06g042956.1"/>
</dbReference>
<keyword evidence="2" id="KW-1185">Reference proteome</keyword>
<evidence type="ECO:0000313" key="1">
    <source>
        <dbReference type="EnsemblPlants" id="Solyc06g042956.1.1"/>
    </source>
</evidence>
<dbReference type="InParanoid" id="A0A3Q7HMB3"/>
<evidence type="ECO:0000313" key="2">
    <source>
        <dbReference type="Proteomes" id="UP000004994"/>
    </source>
</evidence>
<organism evidence="1">
    <name type="scientific">Solanum lycopersicum</name>
    <name type="common">Tomato</name>
    <name type="synonym">Lycopersicon esculentum</name>
    <dbReference type="NCBI Taxonomy" id="4081"/>
    <lineage>
        <taxon>Eukaryota</taxon>
        <taxon>Viridiplantae</taxon>
        <taxon>Streptophyta</taxon>
        <taxon>Embryophyta</taxon>
        <taxon>Tracheophyta</taxon>
        <taxon>Spermatophyta</taxon>
        <taxon>Magnoliopsida</taxon>
        <taxon>eudicotyledons</taxon>
        <taxon>Gunneridae</taxon>
        <taxon>Pentapetalae</taxon>
        <taxon>asterids</taxon>
        <taxon>lamiids</taxon>
        <taxon>Solanales</taxon>
        <taxon>Solanaceae</taxon>
        <taxon>Solanoideae</taxon>
        <taxon>Solaneae</taxon>
        <taxon>Solanum</taxon>
        <taxon>Solanum subgen. Lycopersicon</taxon>
    </lineage>
</organism>
<dbReference type="AlphaFoldDB" id="A0A3Q7HMB3"/>
<sequence>MDDMNVIFDKASLWLPSNKEILSDSNVLKDVLDSSHVQLSLDEAEAEAKKDTAEKGLAQNSWQIGIKKLGQLKHFLGFEVDCDEDEIFLHQKRYSKDLLMKFRMLNCKPISTPLEPNARICAHKGKDLAYVTIYRQLVGHHDTQGSKTSYVFNLKDGVISW</sequence>
<accession>A0A3Q7HMB3</accession>
<reference evidence="1" key="1">
    <citation type="journal article" date="2012" name="Nature">
        <title>The tomato genome sequence provides insights into fleshy fruit evolution.</title>
        <authorList>
            <consortium name="Tomato Genome Consortium"/>
        </authorList>
    </citation>
    <scope>NUCLEOTIDE SEQUENCE [LARGE SCALE GENOMIC DNA]</scope>
    <source>
        <strain evidence="1">cv. Heinz 1706</strain>
    </source>
</reference>
<protein>
    <recommendedName>
        <fullName evidence="3">Reverse transcriptase Ty1/copia-type domain-containing protein</fullName>
    </recommendedName>
</protein>
<dbReference type="Gramene" id="Solyc06g042956.1.1">
    <property type="protein sequence ID" value="Solyc06g042956.1.1"/>
    <property type="gene ID" value="Solyc06g042956.1"/>
</dbReference>
<reference evidence="1" key="2">
    <citation type="submission" date="2019-01" db="UniProtKB">
        <authorList>
            <consortium name="EnsemblPlants"/>
        </authorList>
    </citation>
    <scope>IDENTIFICATION</scope>
    <source>
        <strain evidence="1">cv. Heinz 1706</strain>
    </source>
</reference>
<evidence type="ECO:0008006" key="3">
    <source>
        <dbReference type="Google" id="ProtNLM"/>
    </source>
</evidence>
<name>A0A3Q7HMB3_SOLLC</name>